<proteinExistence type="predicted"/>
<dbReference type="InterPro" id="IPR003594">
    <property type="entry name" value="HATPase_dom"/>
</dbReference>
<evidence type="ECO:0000256" key="7">
    <source>
        <dbReference type="ARBA" id="ARBA00022777"/>
    </source>
</evidence>
<dbReference type="Gene3D" id="3.40.50.2300">
    <property type="match status" value="1"/>
</dbReference>
<keyword evidence="7 14" id="KW-0418">Kinase</keyword>
<comment type="catalytic activity">
    <reaction evidence="1">
        <text>ATP + protein L-histidine = ADP + protein N-phospho-L-histidine.</text>
        <dbReference type="EC" id="2.7.13.3"/>
    </reaction>
</comment>
<evidence type="ECO:0000313" key="14">
    <source>
        <dbReference type="EMBL" id="MCY6960450.1"/>
    </source>
</evidence>
<organism evidence="14 15">
    <name type="scientific">Clostridium brassicae</name>
    <dbReference type="NCBI Taxonomy" id="2999072"/>
    <lineage>
        <taxon>Bacteria</taxon>
        <taxon>Bacillati</taxon>
        <taxon>Bacillota</taxon>
        <taxon>Clostridia</taxon>
        <taxon>Eubacteriales</taxon>
        <taxon>Clostridiaceae</taxon>
        <taxon>Clostridium</taxon>
    </lineage>
</organism>
<comment type="function">
    <text evidence="10">May play the central regulatory role in sporulation. It may be an element of the effector pathway responsible for the activation of sporulation genes in response to nutritional stress. Spo0A may act in concert with spo0H (a sigma factor) to control the expression of some genes that are critical to the sporulation process.</text>
</comment>
<comment type="caution">
    <text evidence="14">The sequence shown here is derived from an EMBL/GenBank/DDBJ whole genome shotgun (WGS) entry which is preliminary data.</text>
</comment>
<keyword evidence="9" id="KW-0902">Two-component regulatory system</keyword>
<keyword evidence="15" id="KW-1185">Reference proteome</keyword>
<accession>A0ABT4DDQ8</accession>
<dbReference type="PANTHER" id="PTHR43065">
    <property type="entry name" value="SENSOR HISTIDINE KINASE"/>
    <property type="match status" value="1"/>
</dbReference>
<dbReference type="InterPro" id="IPR004358">
    <property type="entry name" value="Sig_transdc_His_kin-like_C"/>
</dbReference>
<dbReference type="InterPro" id="IPR036097">
    <property type="entry name" value="HisK_dim/P_sf"/>
</dbReference>
<name>A0ABT4DDQ8_9CLOT</name>
<dbReference type="PRINTS" id="PR00344">
    <property type="entry name" value="BCTRLSENSOR"/>
</dbReference>
<dbReference type="Gene3D" id="1.10.287.130">
    <property type="match status" value="1"/>
</dbReference>
<feature type="domain" description="Response regulatory" evidence="13">
    <location>
        <begin position="614"/>
        <end position="729"/>
    </location>
</feature>
<evidence type="ECO:0000256" key="2">
    <source>
        <dbReference type="ARBA" id="ARBA00012438"/>
    </source>
</evidence>
<dbReference type="InterPro" id="IPR003661">
    <property type="entry name" value="HisK_dim/P_dom"/>
</dbReference>
<evidence type="ECO:0000256" key="11">
    <source>
        <dbReference type="PROSITE-ProRule" id="PRU00169"/>
    </source>
</evidence>
<sequence length="731" mass="84471">MLQNSCICVSTEKLSVENFPGYLKNYILEGINNKEKVVIITDTIYCKELEKIFNKDCDYVKKNITEKNILIEIYDSNNYISKILPHLMESFIDNHYNNCRILWDLKNILKKKEALEESIYYIRNVLNTGLFNNIKSVVYMNNTRYQGDIFETFCKEFNTLVVCDKGRELYFNGKEEIEKASYFLQSYAEVKSQNRNLVLFNETMLNIPKSEFKSNIINKLRDVCDLDFCVVCTAEKIKENILSLDSCFGVTKKHKYYMMNDIDVIRLEKDLNEQVLSTGNSVFIETSNMEGLLKDKLSEIGILCIMGINVEYGDDMRGVIWVGRYTASNSLSKDSLEYIESICRTLFYLLIEHKKFFELQKKFLENEKLRVVGEMSAGIAHDINNILTPVIGSVQLLKDKFNKDRAIIKHLDIIEMCTYDATNITNKIKKLTKNYNEINKKEIFNINEILTDVIHLIENKRITESALNRIRIKIATKLEFNSKVEGDSTEIREVFINLINNSIDAMPQGGKIQILSKNTDDNYVLVEIRDNGIGMNEETQKRIFEPFFTTKGEGGSGLGLSVSYKIIQSYGGTIEVESEENLGTAFKIKLPICKKEENIIREVNTNKDIDFTGNVLVIDDKENIRNVVGDMIKSICECKVKKINGESIEKIERELQKRKYNIVISDFSMPNLNGIEVAQSVKKMNKDTYFCLMTGWIGDFYGSCMEYIDKILYKPINKGKMKELLLEYNNR</sequence>
<evidence type="ECO:0000256" key="8">
    <source>
        <dbReference type="ARBA" id="ARBA00022840"/>
    </source>
</evidence>
<dbReference type="SUPFAM" id="SSF47384">
    <property type="entry name" value="Homodimeric domain of signal transducing histidine kinase"/>
    <property type="match status" value="1"/>
</dbReference>
<evidence type="ECO:0000256" key="4">
    <source>
        <dbReference type="ARBA" id="ARBA00022553"/>
    </source>
</evidence>
<dbReference type="Pfam" id="PF00072">
    <property type="entry name" value="Response_reg"/>
    <property type="match status" value="1"/>
</dbReference>
<protein>
    <recommendedName>
        <fullName evidence="3">Stage 0 sporulation protein A homolog</fullName>
        <ecNumber evidence="2">2.7.13.3</ecNumber>
    </recommendedName>
</protein>
<dbReference type="InterPro" id="IPR011006">
    <property type="entry name" value="CheY-like_superfamily"/>
</dbReference>
<dbReference type="SMART" id="SM00387">
    <property type="entry name" value="HATPase_c"/>
    <property type="match status" value="1"/>
</dbReference>
<dbReference type="InterPro" id="IPR001789">
    <property type="entry name" value="Sig_transdc_resp-reg_receiver"/>
</dbReference>
<dbReference type="PROSITE" id="PS50109">
    <property type="entry name" value="HIS_KIN"/>
    <property type="match status" value="1"/>
</dbReference>
<evidence type="ECO:0000259" key="12">
    <source>
        <dbReference type="PROSITE" id="PS50109"/>
    </source>
</evidence>
<dbReference type="Pfam" id="PF02518">
    <property type="entry name" value="HATPase_c"/>
    <property type="match status" value="1"/>
</dbReference>
<dbReference type="EMBL" id="JAPQFJ010000029">
    <property type="protein sequence ID" value="MCY6960450.1"/>
    <property type="molecule type" value="Genomic_DNA"/>
</dbReference>
<dbReference type="SUPFAM" id="SSF52172">
    <property type="entry name" value="CheY-like"/>
    <property type="match status" value="1"/>
</dbReference>
<dbReference type="PROSITE" id="PS50110">
    <property type="entry name" value="RESPONSE_REGULATORY"/>
    <property type="match status" value="1"/>
</dbReference>
<dbReference type="Proteomes" id="UP001144612">
    <property type="component" value="Unassembled WGS sequence"/>
</dbReference>
<evidence type="ECO:0000313" key="15">
    <source>
        <dbReference type="Proteomes" id="UP001144612"/>
    </source>
</evidence>
<evidence type="ECO:0000256" key="3">
    <source>
        <dbReference type="ARBA" id="ARBA00018672"/>
    </source>
</evidence>
<feature type="domain" description="Histidine kinase" evidence="12">
    <location>
        <begin position="378"/>
        <end position="594"/>
    </location>
</feature>
<dbReference type="PANTHER" id="PTHR43065:SF10">
    <property type="entry name" value="PEROXIDE STRESS-ACTIVATED HISTIDINE KINASE MAK3"/>
    <property type="match status" value="1"/>
</dbReference>
<dbReference type="InterPro" id="IPR005467">
    <property type="entry name" value="His_kinase_dom"/>
</dbReference>
<feature type="modified residue" description="4-aspartylphosphate" evidence="11">
    <location>
        <position position="666"/>
    </location>
</feature>
<reference evidence="14" key="1">
    <citation type="submission" date="2022-12" db="EMBL/GenBank/DDBJ databases">
        <title>Clostridium sp. nov., isolated from industrial wastewater.</title>
        <authorList>
            <person name="Jiayan W."/>
        </authorList>
    </citation>
    <scope>NUCLEOTIDE SEQUENCE</scope>
    <source>
        <strain evidence="14">ZC22-4</strain>
    </source>
</reference>
<evidence type="ECO:0000256" key="6">
    <source>
        <dbReference type="ARBA" id="ARBA00022741"/>
    </source>
</evidence>
<dbReference type="InterPro" id="IPR036890">
    <property type="entry name" value="HATPase_C_sf"/>
</dbReference>
<dbReference type="EC" id="2.7.13.3" evidence="2"/>
<keyword evidence="8" id="KW-0067">ATP-binding</keyword>
<dbReference type="Gene3D" id="3.30.565.10">
    <property type="entry name" value="Histidine kinase-like ATPase, C-terminal domain"/>
    <property type="match status" value="1"/>
</dbReference>
<keyword evidence="6" id="KW-0547">Nucleotide-binding</keyword>
<evidence type="ECO:0000256" key="10">
    <source>
        <dbReference type="ARBA" id="ARBA00024867"/>
    </source>
</evidence>
<dbReference type="CDD" id="cd00082">
    <property type="entry name" value="HisKA"/>
    <property type="match status" value="1"/>
</dbReference>
<evidence type="ECO:0000259" key="13">
    <source>
        <dbReference type="PROSITE" id="PS50110"/>
    </source>
</evidence>
<evidence type="ECO:0000256" key="1">
    <source>
        <dbReference type="ARBA" id="ARBA00000085"/>
    </source>
</evidence>
<dbReference type="RefSeq" id="WP_268062887.1">
    <property type="nucleotide sequence ID" value="NZ_JAPQFJ010000029.1"/>
</dbReference>
<evidence type="ECO:0000256" key="5">
    <source>
        <dbReference type="ARBA" id="ARBA00022679"/>
    </source>
</evidence>
<dbReference type="SUPFAM" id="SSF55874">
    <property type="entry name" value="ATPase domain of HSP90 chaperone/DNA topoisomerase II/histidine kinase"/>
    <property type="match status" value="1"/>
</dbReference>
<dbReference type="GO" id="GO:0016301">
    <property type="term" value="F:kinase activity"/>
    <property type="evidence" value="ECO:0007669"/>
    <property type="project" value="UniProtKB-KW"/>
</dbReference>
<keyword evidence="4 11" id="KW-0597">Phosphoprotein</keyword>
<evidence type="ECO:0000256" key="9">
    <source>
        <dbReference type="ARBA" id="ARBA00023012"/>
    </source>
</evidence>
<keyword evidence="5" id="KW-0808">Transferase</keyword>
<gene>
    <name evidence="14" type="ORF">OW729_17750</name>
</gene>